<evidence type="ECO:0000313" key="19">
    <source>
        <dbReference type="Proteomes" id="UP000295985"/>
    </source>
</evidence>
<dbReference type="EC" id="2.1.3.15" evidence="14"/>
<dbReference type="GO" id="GO:0008270">
    <property type="term" value="F:zinc ion binding"/>
    <property type="evidence" value="ECO:0007669"/>
    <property type="project" value="UniProtKB-UniRule"/>
</dbReference>
<keyword evidence="10 14" id="KW-0067">ATP-binding</keyword>
<dbReference type="Pfam" id="PF17848">
    <property type="entry name" value="Zn_ribbon_ACC"/>
    <property type="match status" value="1"/>
</dbReference>
<dbReference type="NCBIfam" id="TIGR00515">
    <property type="entry name" value="accD"/>
    <property type="match status" value="1"/>
</dbReference>
<dbReference type="GO" id="GO:0003989">
    <property type="term" value="F:acetyl-CoA carboxylase activity"/>
    <property type="evidence" value="ECO:0007669"/>
    <property type="project" value="InterPro"/>
</dbReference>
<evidence type="ECO:0000256" key="4">
    <source>
        <dbReference type="ARBA" id="ARBA00022679"/>
    </source>
</evidence>
<keyword evidence="9 14" id="KW-0862">Zinc</keyword>
<dbReference type="GO" id="GO:2001295">
    <property type="term" value="P:malonyl-CoA biosynthetic process"/>
    <property type="evidence" value="ECO:0007669"/>
    <property type="project" value="UniProtKB-UniRule"/>
</dbReference>
<keyword evidence="8 14" id="KW-0276">Fatty acid metabolism</keyword>
<dbReference type="Gene3D" id="3.90.226.10">
    <property type="entry name" value="2-enoyl-CoA Hydratase, Chain A, domain 1"/>
    <property type="match status" value="1"/>
</dbReference>
<keyword evidence="12 14" id="KW-0275">Fatty acid biosynthesis</keyword>
<dbReference type="UniPathway" id="UPA00655">
    <property type="reaction ID" value="UER00711"/>
</dbReference>
<gene>
    <name evidence="14 18" type="primary">accD</name>
    <name evidence="17" type="ORF">DDT54_13290</name>
    <name evidence="18" type="ORF">EH206_06835</name>
</gene>
<evidence type="ECO:0000313" key="18">
    <source>
        <dbReference type="EMBL" id="QCR03914.1"/>
    </source>
</evidence>
<feature type="binding site" evidence="14">
    <location>
        <position position="29"/>
    </location>
    <ligand>
        <name>Zn(2+)</name>
        <dbReference type="ChEBI" id="CHEBI:29105"/>
    </ligand>
</feature>
<evidence type="ECO:0000256" key="5">
    <source>
        <dbReference type="ARBA" id="ARBA00022723"/>
    </source>
</evidence>
<keyword evidence="4 14" id="KW-0808">Transferase</keyword>
<comment type="subcellular location">
    <subcellularLocation>
        <location evidence="1 14">Cytoplasm</location>
    </subcellularLocation>
</comment>
<evidence type="ECO:0000313" key="17">
    <source>
        <dbReference type="EMBL" id="PWC23656.1"/>
    </source>
</evidence>
<dbReference type="InterPro" id="IPR034733">
    <property type="entry name" value="AcCoA_carboxyl_beta"/>
</dbReference>
<evidence type="ECO:0000256" key="1">
    <source>
        <dbReference type="ARBA" id="ARBA00004496"/>
    </source>
</evidence>
<evidence type="ECO:0000256" key="12">
    <source>
        <dbReference type="ARBA" id="ARBA00023160"/>
    </source>
</evidence>
<dbReference type="InterPro" id="IPR000438">
    <property type="entry name" value="Acetyl_CoA_COase_Trfase_b_su"/>
</dbReference>
<feature type="region of interest" description="Disordered" evidence="15">
    <location>
        <begin position="283"/>
        <end position="304"/>
    </location>
</feature>
<reference evidence="17 19" key="1">
    <citation type="submission" date="2018-04" db="EMBL/GenBank/DDBJ databases">
        <title>Brenneria corticis sp.nov.</title>
        <authorList>
            <person name="Li Y."/>
        </authorList>
    </citation>
    <scope>NUCLEOTIDE SEQUENCE [LARGE SCALE GENOMIC DNA]</scope>
    <source>
        <strain evidence="17 19">LMG 2694</strain>
    </source>
</reference>
<feature type="binding site" evidence="14">
    <location>
        <position position="32"/>
    </location>
    <ligand>
        <name>Zn(2+)</name>
        <dbReference type="ChEBI" id="CHEBI:29105"/>
    </ligand>
</feature>
<dbReference type="InterPro" id="IPR011762">
    <property type="entry name" value="COA_CT_N"/>
</dbReference>
<evidence type="ECO:0000256" key="7">
    <source>
        <dbReference type="ARBA" id="ARBA00022771"/>
    </source>
</evidence>
<dbReference type="GO" id="GO:0009329">
    <property type="term" value="C:acetate CoA-transferase complex"/>
    <property type="evidence" value="ECO:0007669"/>
    <property type="project" value="TreeGrafter"/>
</dbReference>
<comment type="catalytic activity">
    <reaction evidence="14">
        <text>N(6)-carboxybiotinyl-L-lysyl-[protein] + acetyl-CoA = N(6)-biotinyl-L-lysyl-[protein] + malonyl-CoA</text>
        <dbReference type="Rhea" id="RHEA:54728"/>
        <dbReference type="Rhea" id="RHEA-COMP:10505"/>
        <dbReference type="Rhea" id="RHEA-COMP:10506"/>
        <dbReference type="ChEBI" id="CHEBI:57288"/>
        <dbReference type="ChEBI" id="CHEBI:57384"/>
        <dbReference type="ChEBI" id="CHEBI:83144"/>
        <dbReference type="ChEBI" id="CHEBI:83145"/>
        <dbReference type="EC" id="2.1.3.15"/>
    </reaction>
</comment>
<dbReference type="EMBL" id="CP034036">
    <property type="protein sequence ID" value="QCR03914.1"/>
    <property type="molecule type" value="Genomic_DNA"/>
</dbReference>
<evidence type="ECO:0000256" key="8">
    <source>
        <dbReference type="ARBA" id="ARBA00022832"/>
    </source>
</evidence>
<comment type="similarity">
    <text evidence="14">Belongs to the AccD/PCCB family.</text>
</comment>
<dbReference type="PANTHER" id="PTHR42995">
    <property type="entry name" value="ACETYL-COENZYME A CARBOXYLASE CARBOXYL TRANSFERASE SUBUNIT BETA, CHLOROPLASTIC"/>
    <property type="match status" value="1"/>
</dbReference>
<dbReference type="PANTHER" id="PTHR42995:SF5">
    <property type="entry name" value="ACETYL-COENZYME A CARBOXYLASE CARBOXYL TRANSFERASE SUBUNIT BETA, CHLOROPLASTIC"/>
    <property type="match status" value="1"/>
</dbReference>
<evidence type="ECO:0000256" key="11">
    <source>
        <dbReference type="ARBA" id="ARBA00023098"/>
    </source>
</evidence>
<comment type="function">
    <text evidence="13 14">Component of the acetyl coenzyme A carboxylase (ACC) complex. Biotin carboxylase (BC) catalyzes the carboxylation of biotin on its carrier protein (BCCP) and then the CO(2) group is transferred by the transcarboxylase to acetyl-CoA to form malonyl-CoA.</text>
</comment>
<dbReference type="InterPro" id="IPR029045">
    <property type="entry name" value="ClpP/crotonase-like_dom_sf"/>
</dbReference>
<evidence type="ECO:0000256" key="3">
    <source>
        <dbReference type="ARBA" id="ARBA00022516"/>
    </source>
</evidence>
<evidence type="ECO:0000256" key="6">
    <source>
        <dbReference type="ARBA" id="ARBA00022741"/>
    </source>
</evidence>
<evidence type="ECO:0000256" key="15">
    <source>
        <dbReference type="SAM" id="MobiDB-lite"/>
    </source>
</evidence>
<proteinExistence type="inferred from homology"/>
<accession>A0A2U1UPR7</accession>
<keyword evidence="3 14" id="KW-0444">Lipid biosynthesis</keyword>
<dbReference type="PROSITE" id="PS50980">
    <property type="entry name" value="COA_CT_NTER"/>
    <property type="match status" value="1"/>
</dbReference>
<dbReference type="OrthoDB" id="9772975at2"/>
<dbReference type="EMBL" id="QDKK01000020">
    <property type="protein sequence ID" value="PWC23656.1"/>
    <property type="molecule type" value="Genomic_DNA"/>
</dbReference>
<dbReference type="FunFam" id="3.90.226.10:FF:000013">
    <property type="entry name" value="Acetyl-coenzyme A carboxylase carboxyl transferase subunit beta"/>
    <property type="match status" value="1"/>
</dbReference>
<reference evidence="18 20" key="2">
    <citation type="submission" date="2018-11" db="EMBL/GenBank/DDBJ databases">
        <title>Genome sequences of Brenneria nigrifluens and Brenneria rubrifaciens.</title>
        <authorList>
            <person name="Poret-Peterson A.T."/>
            <person name="McClean A.E."/>
            <person name="Kluepfel D.A."/>
        </authorList>
    </citation>
    <scope>NUCLEOTIDE SEQUENCE [LARGE SCALE GENOMIC DNA]</scope>
    <source>
        <strain evidence="18 20">ATCC 13028</strain>
    </source>
</reference>
<evidence type="ECO:0000256" key="13">
    <source>
        <dbReference type="ARBA" id="ARBA00025280"/>
    </source>
</evidence>
<organism evidence="17 19">
    <name type="scientific">Brenneria nigrifluens DSM 30175 = ATCC 13028</name>
    <dbReference type="NCBI Taxonomy" id="1121120"/>
    <lineage>
        <taxon>Bacteria</taxon>
        <taxon>Pseudomonadati</taxon>
        <taxon>Pseudomonadota</taxon>
        <taxon>Gammaproteobacteria</taxon>
        <taxon>Enterobacterales</taxon>
        <taxon>Pectobacteriaceae</taxon>
        <taxon>Brenneria</taxon>
    </lineage>
</organism>
<keyword evidence="17" id="KW-0436">Ligase</keyword>
<dbReference type="AlphaFoldDB" id="A0A2U1UPR7"/>
<keyword evidence="11 14" id="KW-0443">Lipid metabolism</keyword>
<dbReference type="GO" id="GO:0016743">
    <property type="term" value="F:carboxyl- or carbamoyltransferase activity"/>
    <property type="evidence" value="ECO:0007669"/>
    <property type="project" value="UniProtKB-UniRule"/>
</dbReference>
<sequence>MSWIERILNKSNITPTRKANIPEGVWTKCDSCGQVLYRAELERNLEVCPKCDHHMRLSARARLQAFLDKEGTVELGSELEPKDILKFRDSKKYKDRLAAAQKQSDEKDALIVMKGTLYGMPVVAASFEFSFMGGSMASVVGARFVRAVEQALEDGCPLVCFSASGGARMQEALMSLMQMAKTSAALAKMRDRGLPYISVLTDPTMGGVSASLAMLGDLNIAEPKALIGFAGPRVIEQTVREKLPPGFQRSEFLIEKGAIDMIVRRPDMRYKLATILAKLTNHPEPGGDVVEESHDTASESQDEV</sequence>
<evidence type="ECO:0000256" key="2">
    <source>
        <dbReference type="ARBA" id="ARBA00022490"/>
    </source>
</evidence>
<feature type="binding site" evidence="14">
    <location>
        <position position="51"/>
    </location>
    <ligand>
        <name>Zn(2+)</name>
        <dbReference type="ChEBI" id="CHEBI:29105"/>
    </ligand>
</feature>
<protein>
    <recommendedName>
        <fullName evidence="14">Acetyl-coenzyme A carboxylase carboxyl transferase subunit beta</fullName>
        <shortName evidence="14">ACCase subunit beta</shortName>
        <shortName evidence="14">Acetyl-CoA carboxylase carboxyltransferase subunit beta</shortName>
        <ecNumber evidence="14">2.1.3.15</ecNumber>
    </recommendedName>
</protein>
<evidence type="ECO:0000256" key="9">
    <source>
        <dbReference type="ARBA" id="ARBA00022833"/>
    </source>
</evidence>
<evidence type="ECO:0000256" key="14">
    <source>
        <dbReference type="HAMAP-Rule" id="MF_01395"/>
    </source>
</evidence>
<evidence type="ECO:0000313" key="20">
    <source>
        <dbReference type="Proteomes" id="UP000303847"/>
    </source>
</evidence>
<keyword evidence="7 14" id="KW-0863">Zinc-finger</keyword>
<name>A0A2U1UPR7_9GAMM</name>
<feature type="domain" description="CoA carboxyltransferase N-terminal" evidence="16">
    <location>
        <begin position="25"/>
        <end position="294"/>
    </location>
</feature>
<dbReference type="Proteomes" id="UP000303847">
    <property type="component" value="Chromosome"/>
</dbReference>
<dbReference type="Proteomes" id="UP000295985">
    <property type="component" value="Unassembled WGS sequence"/>
</dbReference>
<dbReference type="Pfam" id="PF01039">
    <property type="entry name" value="Carboxyl_trans"/>
    <property type="match status" value="1"/>
</dbReference>
<keyword evidence="20" id="KW-1185">Reference proteome</keyword>
<comment type="cofactor">
    <cofactor evidence="14">
        <name>Zn(2+)</name>
        <dbReference type="ChEBI" id="CHEBI:29105"/>
    </cofactor>
    <text evidence="14">Binds 1 zinc ion per subunit.</text>
</comment>
<keyword evidence="2 14" id="KW-0963">Cytoplasm</keyword>
<dbReference type="GO" id="GO:0005524">
    <property type="term" value="F:ATP binding"/>
    <property type="evidence" value="ECO:0007669"/>
    <property type="project" value="UniProtKB-KW"/>
</dbReference>
<evidence type="ECO:0000259" key="16">
    <source>
        <dbReference type="PROSITE" id="PS50980"/>
    </source>
</evidence>
<dbReference type="GO" id="GO:0006633">
    <property type="term" value="P:fatty acid biosynthetic process"/>
    <property type="evidence" value="ECO:0007669"/>
    <property type="project" value="UniProtKB-KW"/>
</dbReference>
<comment type="subunit">
    <text evidence="14">Acetyl-CoA carboxylase is a heterohexamer composed of biotin carboxyl carrier protein (AccB), biotin carboxylase (AccC) and two subunits each of ACCase subunit alpha (AccA) and ACCase subunit beta (AccD).</text>
</comment>
<dbReference type="RefSeq" id="WP_009112050.1">
    <property type="nucleotide sequence ID" value="NZ_CP034036.1"/>
</dbReference>
<keyword evidence="6 14" id="KW-0547">Nucleotide-binding</keyword>
<dbReference type="HAMAP" id="MF_01395">
    <property type="entry name" value="AcetylCoA_CT_beta"/>
    <property type="match status" value="1"/>
</dbReference>
<feature type="binding site" evidence="14">
    <location>
        <position position="48"/>
    </location>
    <ligand>
        <name>Zn(2+)</name>
        <dbReference type="ChEBI" id="CHEBI:29105"/>
    </ligand>
</feature>
<keyword evidence="5 14" id="KW-0479">Metal-binding</keyword>
<comment type="pathway">
    <text evidence="14">Lipid metabolism; malonyl-CoA biosynthesis; malonyl-CoA from acetyl-CoA: step 1/1.</text>
</comment>
<dbReference type="InterPro" id="IPR041010">
    <property type="entry name" value="Znf-ACC"/>
</dbReference>
<dbReference type="PRINTS" id="PR01070">
    <property type="entry name" value="ACCCTRFRASEB"/>
</dbReference>
<dbReference type="SUPFAM" id="SSF52096">
    <property type="entry name" value="ClpP/crotonase"/>
    <property type="match status" value="1"/>
</dbReference>
<feature type="zinc finger region" description="C4-type" evidence="14">
    <location>
        <begin position="29"/>
        <end position="51"/>
    </location>
</feature>
<evidence type="ECO:0000256" key="10">
    <source>
        <dbReference type="ARBA" id="ARBA00022840"/>
    </source>
</evidence>